<protein>
    <submittedName>
        <fullName evidence="1">Uncharacterized protein</fullName>
    </submittedName>
</protein>
<name>A0A7D8Z372_9HELO</name>
<dbReference type="OrthoDB" id="3544839at2759"/>
<comment type="caution">
    <text evidence="1">The sequence shown here is derived from an EMBL/GenBank/DDBJ whole genome shotgun (WGS) entry which is preliminary data.</text>
</comment>
<evidence type="ECO:0000313" key="2">
    <source>
        <dbReference type="Proteomes" id="UP000481288"/>
    </source>
</evidence>
<sequence>MSGLSLSNNKASNNSIRSKRPMSTALVLSIYNIDIVDLMRPLGPKGEKYFITITNRSSRGA</sequence>
<dbReference type="Proteomes" id="UP000481288">
    <property type="component" value="Unassembled WGS sequence"/>
</dbReference>
<organism evidence="1 2">
    <name type="scientific">Lachnellula cervina</name>
    <dbReference type="NCBI Taxonomy" id="1316786"/>
    <lineage>
        <taxon>Eukaryota</taxon>
        <taxon>Fungi</taxon>
        <taxon>Dikarya</taxon>
        <taxon>Ascomycota</taxon>
        <taxon>Pezizomycotina</taxon>
        <taxon>Leotiomycetes</taxon>
        <taxon>Helotiales</taxon>
        <taxon>Lachnaceae</taxon>
        <taxon>Lachnellula</taxon>
    </lineage>
</organism>
<dbReference type="AlphaFoldDB" id="A0A7D8Z372"/>
<dbReference type="EMBL" id="QGMG01000945">
    <property type="protein sequence ID" value="TVY50979.1"/>
    <property type="molecule type" value="Genomic_DNA"/>
</dbReference>
<proteinExistence type="predicted"/>
<reference evidence="1 2" key="1">
    <citation type="submission" date="2018-05" db="EMBL/GenBank/DDBJ databases">
        <title>Whole genome sequencing for identification of molecular markers to develop diagnostic detection tools for the regulated plant pathogen Lachnellula willkommii.</title>
        <authorList>
            <person name="Giroux E."/>
            <person name="Bilodeau G."/>
        </authorList>
    </citation>
    <scope>NUCLEOTIDE SEQUENCE [LARGE SCALE GENOMIC DNA]</scope>
    <source>
        <strain evidence="1 2">CBS 625.97</strain>
    </source>
</reference>
<keyword evidence="2" id="KW-1185">Reference proteome</keyword>
<evidence type="ECO:0000313" key="1">
    <source>
        <dbReference type="EMBL" id="TVY50979.1"/>
    </source>
</evidence>
<gene>
    <name evidence="1" type="ORF">LCER1_G008824</name>
</gene>
<accession>A0A7D8Z372</accession>